<keyword evidence="5" id="KW-1133">Transmembrane helix</keyword>
<accession>A0AAV9I5W6</accession>
<evidence type="ECO:0000256" key="5">
    <source>
        <dbReference type="SAM" id="Phobius"/>
    </source>
</evidence>
<feature type="binding site" description="axial binding residue" evidence="4">
    <location>
        <position position="476"/>
    </location>
    <ligand>
        <name>heme</name>
        <dbReference type="ChEBI" id="CHEBI:30413"/>
    </ligand>
    <ligandPart>
        <name>Fe</name>
        <dbReference type="ChEBI" id="CHEBI:18248"/>
    </ligandPart>
</feature>
<evidence type="ECO:0000313" key="6">
    <source>
        <dbReference type="EMBL" id="KAK4466873.1"/>
    </source>
</evidence>
<dbReference type="SUPFAM" id="SSF48264">
    <property type="entry name" value="Cytochrome P450"/>
    <property type="match status" value="1"/>
</dbReference>
<keyword evidence="1 4" id="KW-0349">Heme</keyword>
<proteinExistence type="predicted"/>
<name>A0AAV9I5W6_9PEZI</name>
<dbReference type="GO" id="GO:0016705">
    <property type="term" value="F:oxidoreductase activity, acting on paired donors, with incorporation or reduction of molecular oxygen"/>
    <property type="evidence" value="ECO:0007669"/>
    <property type="project" value="InterPro"/>
</dbReference>
<dbReference type="InterPro" id="IPR036396">
    <property type="entry name" value="Cyt_P450_sf"/>
</dbReference>
<reference evidence="6" key="2">
    <citation type="submission" date="2023-06" db="EMBL/GenBank/DDBJ databases">
        <authorList>
            <consortium name="Lawrence Berkeley National Laboratory"/>
            <person name="Mondo S.J."/>
            <person name="Hensen N."/>
            <person name="Bonometti L."/>
            <person name="Westerberg I."/>
            <person name="Brannstrom I.O."/>
            <person name="Guillou S."/>
            <person name="Cros-Aarteil S."/>
            <person name="Calhoun S."/>
            <person name="Haridas S."/>
            <person name="Kuo A."/>
            <person name="Pangilinan J."/>
            <person name="Riley R."/>
            <person name="Labutti K."/>
            <person name="Andreopoulos B."/>
            <person name="Lipzen A."/>
            <person name="Chen C."/>
            <person name="Yanf M."/>
            <person name="Daum C."/>
            <person name="Ng V."/>
            <person name="Clum A."/>
            <person name="Steindorff A."/>
            <person name="Ohm R."/>
            <person name="Martin F."/>
            <person name="Silar P."/>
            <person name="Natvig D."/>
            <person name="Lalanne C."/>
            <person name="Gautier V."/>
            <person name="Ament-Velasquez S.L."/>
            <person name="Kruys A."/>
            <person name="Hutchinson M.I."/>
            <person name="Powell A.J."/>
            <person name="Barry K."/>
            <person name="Miller A.N."/>
            <person name="Grigoriev I.V."/>
            <person name="Debuchy R."/>
            <person name="Gladieux P."/>
            <person name="Thoren M.H."/>
            <person name="Johannesson H."/>
        </authorList>
    </citation>
    <scope>NUCLEOTIDE SEQUENCE</scope>
    <source>
        <strain evidence="6">PSN324</strain>
    </source>
</reference>
<feature type="transmembrane region" description="Helical" evidence="5">
    <location>
        <begin position="29"/>
        <end position="48"/>
    </location>
</feature>
<gene>
    <name evidence="6" type="ORF">QBC42DRAFT_293018</name>
</gene>
<dbReference type="GO" id="GO:0005506">
    <property type="term" value="F:iron ion binding"/>
    <property type="evidence" value="ECO:0007669"/>
    <property type="project" value="InterPro"/>
</dbReference>
<dbReference type="EMBL" id="MU864929">
    <property type="protein sequence ID" value="KAK4466873.1"/>
    <property type="molecule type" value="Genomic_DNA"/>
</dbReference>
<keyword evidence="5" id="KW-0812">Transmembrane</keyword>
<evidence type="ECO:0000256" key="2">
    <source>
        <dbReference type="ARBA" id="ARBA00022723"/>
    </source>
</evidence>
<keyword evidence="2 4" id="KW-0479">Metal-binding</keyword>
<dbReference type="PANTHER" id="PTHR24305:SF168">
    <property type="entry name" value="P450, PUTATIVE (EUROFUNG)-RELATED"/>
    <property type="match status" value="1"/>
</dbReference>
<keyword evidence="3 4" id="KW-0408">Iron</keyword>
<dbReference type="PRINTS" id="PR00463">
    <property type="entry name" value="EP450I"/>
</dbReference>
<dbReference type="GO" id="GO:0004497">
    <property type="term" value="F:monooxygenase activity"/>
    <property type="evidence" value="ECO:0007669"/>
    <property type="project" value="InterPro"/>
</dbReference>
<dbReference type="InterPro" id="IPR050121">
    <property type="entry name" value="Cytochrome_P450_monoxygenase"/>
</dbReference>
<dbReference type="CDD" id="cd11060">
    <property type="entry name" value="CYP57A1-like"/>
    <property type="match status" value="1"/>
</dbReference>
<dbReference type="InterPro" id="IPR002401">
    <property type="entry name" value="Cyt_P450_E_grp-I"/>
</dbReference>
<dbReference type="InterPro" id="IPR001128">
    <property type="entry name" value="Cyt_P450"/>
</dbReference>
<protein>
    <submittedName>
        <fullName evidence="6">Cytochrome P450</fullName>
    </submittedName>
</protein>
<sequence>MFSAPGFQTLVAAVKTAKAAVILQPYLAAIYLIVVVYLTHSYFAYARLRHFPGPALARWSRIPFILWHTGSQVHLKFRDISEKYGIVPRFCDSLGGNGSPIAVVAPGVLLTSDAELMRRMAAPRSRYKRNVWYMAFRFNPDRDHVACERDNEVHAQRKLKIAPGYSGREIVGLEEKIDANVAALLKLIESSYLSAPTETKAFDLAQKIQYFTADSIGDIAFGEPIGFLRTDTDMYDYLKTSAEAFPFFTMLSLFPWLMHVLALDTVKKYLPSAKDSLGMGRIMGLAQGTVEKRYPPKQGELHQDMLESWIRHGLTKEEAMSETVLQMLAGAETTATAIRMTLFHVYANPRVLSKLRAEIRAARPSSPITNAEAASLPYLQAVIKEAIRVCPPITGEMLKDVPPEGDTYNGRFIPGGTVIGYSVMGLLTDRSVFGEDALTFRPERFLGEEPAAASEEQLQARNAAVDMAFGYGRWRCLGKSIAQLELNKVIPEIIRNFDLSVVYPTDPFKCHNAGIQIQWDMWMRVTRYQGEEME</sequence>
<dbReference type="PANTHER" id="PTHR24305">
    <property type="entry name" value="CYTOCHROME P450"/>
    <property type="match status" value="1"/>
</dbReference>
<evidence type="ECO:0000313" key="7">
    <source>
        <dbReference type="Proteomes" id="UP001321749"/>
    </source>
</evidence>
<keyword evidence="7" id="KW-1185">Reference proteome</keyword>
<reference evidence="6" key="1">
    <citation type="journal article" date="2023" name="Mol. Phylogenet. Evol.">
        <title>Genome-scale phylogeny and comparative genomics of the fungal order Sordariales.</title>
        <authorList>
            <person name="Hensen N."/>
            <person name="Bonometti L."/>
            <person name="Westerberg I."/>
            <person name="Brannstrom I.O."/>
            <person name="Guillou S."/>
            <person name="Cros-Aarteil S."/>
            <person name="Calhoun S."/>
            <person name="Haridas S."/>
            <person name="Kuo A."/>
            <person name="Mondo S."/>
            <person name="Pangilinan J."/>
            <person name="Riley R."/>
            <person name="LaButti K."/>
            <person name="Andreopoulos B."/>
            <person name="Lipzen A."/>
            <person name="Chen C."/>
            <person name="Yan M."/>
            <person name="Daum C."/>
            <person name="Ng V."/>
            <person name="Clum A."/>
            <person name="Steindorff A."/>
            <person name="Ohm R.A."/>
            <person name="Martin F."/>
            <person name="Silar P."/>
            <person name="Natvig D.O."/>
            <person name="Lalanne C."/>
            <person name="Gautier V."/>
            <person name="Ament-Velasquez S.L."/>
            <person name="Kruys A."/>
            <person name="Hutchinson M.I."/>
            <person name="Powell A.J."/>
            <person name="Barry K."/>
            <person name="Miller A.N."/>
            <person name="Grigoriev I.V."/>
            <person name="Debuchy R."/>
            <person name="Gladieux P."/>
            <person name="Hiltunen Thoren M."/>
            <person name="Johannesson H."/>
        </authorList>
    </citation>
    <scope>NUCLEOTIDE SEQUENCE</scope>
    <source>
        <strain evidence="6">PSN324</strain>
    </source>
</reference>
<comment type="cofactor">
    <cofactor evidence="4">
        <name>heme</name>
        <dbReference type="ChEBI" id="CHEBI:30413"/>
    </cofactor>
</comment>
<dbReference type="PRINTS" id="PR00385">
    <property type="entry name" value="P450"/>
</dbReference>
<keyword evidence="5" id="KW-0472">Membrane</keyword>
<evidence type="ECO:0000256" key="3">
    <source>
        <dbReference type="ARBA" id="ARBA00023004"/>
    </source>
</evidence>
<dbReference type="Proteomes" id="UP001321749">
    <property type="component" value="Unassembled WGS sequence"/>
</dbReference>
<dbReference type="AlphaFoldDB" id="A0AAV9I5W6"/>
<dbReference type="GO" id="GO:0020037">
    <property type="term" value="F:heme binding"/>
    <property type="evidence" value="ECO:0007669"/>
    <property type="project" value="InterPro"/>
</dbReference>
<organism evidence="6 7">
    <name type="scientific">Cladorrhinum samala</name>
    <dbReference type="NCBI Taxonomy" id="585594"/>
    <lineage>
        <taxon>Eukaryota</taxon>
        <taxon>Fungi</taxon>
        <taxon>Dikarya</taxon>
        <taxon>Ascomycota</taxon>
        <taxon>Pezizomycotina</taxon>
        <taxon>Sordariomycetes</taxon>
        <taxon>Sordariomycetidae</taxon>
        <taxon>Sordariales</taxon>
        <taxon>Podosporaceae</taxon>
        <taxon>Cladorrhinum</taxon>
    </lineage>
</organism>
<comment type="caution">
    <text evidence="6">The sequence shown here is derived from an EMBL/GenBank/DDBJ whole genome shotgun (WGS) entry which is preliminary data.</text>
</comment>
<evidence type="ECO:0000256" key="4">
    <source>
        <dbReference type="PIRSR" id="PIRSR602401-1"/>
    </source>
</evidence>
<dbReference type="Pfam" id="PF00067">
    <property type="entry name" value="p450"/>
    <property type="match status" value="1"/>
</dbReference>
<dbReference type="Gene3D" id="1.10.630.10">
    <property type="entry name" value="Cytochrome P450"/>
    <property type="match status" value="1"/>
</dbReference>
<evidence type="ECO:0000256" key="1">
    <source>
        <dbReference type="ARBA" id="ARBA00022617"/>
    </source>
</evidence>